<dbReference type="GO" id="GO:0003677">
    <property type="term" value="F:DNA binding"/>
    <property type="evidence" value="ECO:0007669"/>
    <property type="project" value="UniProtKB-KW"/>
</dbReference>
<dbReference type="AlphaFoldDB" id="A0A8T5UNU8"/>
<evidence type="ECO:0000313" key="6">
    <source>
        <dbReference type="Proteomes" id="UP000825933"/>
    </source>
</evidence>
<comment type="caution">
    <text evidence="5">The sequence shown here is derived from an EMBL/GenBank/DDBJ whole genome shotgun (WGS) entry which is preliminary data.</text>
</comment>
<sequence length="142" mass="16083">MTKGSLCDCLYLTSNRLSRILTKMAEEEFKSTGLFPSQALALMIINKKPGISQNDLSKELDIKPSTTSRFIDKLEHKNLVKRKIVGKSSFLYPTDNGMALMEKIDASWQNLFKRYSEVLGLEEAIKLTNSVHDAVNKLEKEL</sequence>
<dbReference type="Proteomes" id="UP000825933">
    <property type="component" value="Unassembled WGS sequence"/>
</dbReference>
<evidence type="ECO:0000313" key="5">
    <source>
        <dbReference type="EMBL" id="MBZ2165478.1"/>
    </source>
</evidence>
<dbReference type="InterPro" id="IPR036388">
    <property type="entry name" value="WH-like_DNA-bd_sf"/>
</dbReference>
<dbReference type="GO" id="GO:0003700">
    <property type="term" value="F:DNA-binding transcription factor activity"/>
    <property type="evidence" value="ECO:0007669"/>
    <property type="project" value="InterPro"/>
</dbReference>
<evidence type="ECO:0000256" key="1">
    <source>
        <dbReference type="ARBA" id="ARBA00023015"/>
    </source>
</evidence>
<feature type="domain" description="HTH marR-type" evidence="4">
    <location>
        <begin position="3"/>
        <end position="133"/>
    </location>
</feature>
<evidence type="ECO:0000256" key="3">
    <source>
        <dbReference type="ARBA" id="ARBA00023163"/>
    </source>
</evidence>
<dbReference type="PANTHER" id="PTHR42756:SF1">
    <property type="entry name" value="TRANSCRIPTIONAL REPRESSOR OF EMRAB OPERON"/>
    <property type="match status" value="1"/>
</dbReference>
<dbReference type="PANTHER" id="PTHR42756">
    <property type="entry name" value="TRANSCRIPTIONAL REGULATOR, MARR"/>
    <property type="match status" value="1"/>
</dbReference>
<dbReference type="SMART" id="SM00347">
    <property type="entry name" value="HTH_MARR"/>
    <property type="match status" value="1"/>
</dbReference>
<dbReference type="InterPro" id="IPR036390">
    <property type="entry name" value="WH_DNA-bd_sf"/>
</dbReference>
<dbReference type="Gene3D" id="1.10.10.10">
    <property type="entry name" value="Winged helix-like DNA-binding domain superfamily/Winged helix DNA-binding domain"/>
    <property type="match status" value="1"/>
</dbReference>
<dbReference type="EMBL" id="JAIOUQ010000005">
    <property type="protein sequence ID" value="MBZ2165478.1"/>
    <property type="molecule type" value="Genomic_DNA"/>
</dbReference>
<keyword evidence="6" id="KW-1185">Reference proteome</keyword>
<keyword evidence="3" id="KW-0804">Transcription</keyword>
<reference evidence="6" key="1">
    <citation type="journal article" date="2022" name="Microbiol. Resour. Announc.">
        <title>Draft Genome Sequence of a Methanogenic Archaeon from West Spitsbergen Permafrost.</title>
        <authorList>
            <person name="Trubitsyn V."/>
            <person name="Rivkina E."/>
            <person name="Shcherbakova V."/>
        </authorList>
    </citation>
    <scope>NUCLEOTIDE SEQUENCE [LARGE SCALE GENOMIC DNA]</scope>
    <source>
        <strain evidence="6">VT</strain>
    </source>
</reference>
<organism evidence="5 6">
    <name type="scientific">Methanobacterium spitsbergense</name>
    <dbReference type="NCBI Taxonomy" id="2874285"/>
    <lineage>
        <taxon>Archaea</taxon>
        <taxon>Methanobacteriati</taxon>
        <taxon>Methanobacteriota</taxon>
        <taxon>Methanomada group</taxon>
        <taxon>Methanobacteria</taxon>
        <taxon>Methanobacteriales</taxon>
        <taxon>Methanobacteriaceae</taxon>
        <taxon>Methanobacterium</taxon>
    </lineage>
</organism>
<dbReference type="Pfam" id="PF01047">
    <property type="entry name" value="MarR"/>
    <property type="match status" value="1"/>
</dbReference>
<accession>A0A8T5UNU8</accession>
<evidence type="ECO:0000256" key="2">
    <source>
        <dbReference type="ARBA" id="ARBA00023125"/>
    </source>
</evidence>
<protein>
    <submittedName>
        <fullName evidence="5">MarR family transcriptional regulator</fullName>
    </submittedName>
</protein>
<proteinExistence type="predicted"/>
<dbReference type="RefSeq" id="WP_223791104.1">
    <property type="nucleotide sequence ID" value="NZ_JAIOUQ010000005.1"/>
</dbReference>
<keyword evidence="1" id="KW-0805">Transcription regulation</keyword>
<dbReference type="PROSITE" id="PS50995">
    <property type="entry name" value="HTH_MARR_2"/>
    <property type="match status" value="1"/>
</dbReference>
<keyword evidence="2" id="KW-0238">DNA-binding</keyword>
<dbReference type="SUPFAM" id="SSF46785">
    <property type="entry name" value="Winged helix' DNA-binding domain"/>
    <property type="match status" value="1"/>
</dbReference>
<dbReference type="InterPro" id="IPR000835">
    <property type="entry name" value="HTH_MarR-typ"/>
</dbReference>
<evidence type="ECO:0000259" key="4">
    <source>
        <dbReference type="PROSITE" id="PS50995"/>
    </source>
</evidence>
<gene>
    <name evidence="5" type="ORF">K8N75_05420</name>
</gene>
<name>A0A8T5UNU8_9EURY</name>